<comment type="caution">
    <text evidence="1">The sequence shown here is derived from an EMBL/GenBank/DDBJ whole genome shotgun (WGS) entry which is preliminary data.</text>
</comment>
<dbReference type="AlphaFoldDB" id="D1W8C8"/>
<protein>
    <submittedName>
        <fullName evidence="1">Uncharacterized protein</fullName>
    </submittedName>
</protein>
<organism evidence="1 2">
    <name type="scientific">Hoylesella buccalis ATCC 35310</name>
    <dbReference type="NCBI Taxonomy" id="679190"/>
    <lineage>
        <taxon>Bacteria</taxon>
        <taxon>Pseudomonadati</taxon>
        <taxon>Bacteroidota</taxon>
        <taxon>Bacteroidia</taxon>
        <taxon>Bacteroidales</taxon>
        <taxon>Prevotellaceae</taxon>
        <taxon>Hoylesella</taxon>
    </lineage>
</organism>
<evidence type="ECO:0000313" key="1">
    <source>
        <dbReference type="EMBL" id="EFA91233.1"/>
    </source>
</evidence>
<dbReference type="STRING" id="679190.HMPREF0650_0527"/>
<reference evidence="1 2" key="1">
    <citation type="submission" date="2009-12" db="EMBL/GenBank/DDBJ databases">
        <title>Genome Sequence of Prevotella buccalis ATCC 35310.</title>
        <authorList>
            <person name="Durkin A.S."/>
            <person name="Madupu R."/>
            <person name="Torralba M."/>
            <person name="Methe B."/>
            <person name="Sutton G."/>
            <person name="Strausberg R.L."/>
            <person name="Nelson K.E."/>
        </authorList>
    </citation>
    <scope>NUCLEOTIDE SEQUENCE [LARGE SCALE GENOMIC DNA]</scope>
    <source>
        <strain evidence="1 2">ATCC 35310</strain>
    </source>
</reference>
<accession>D1W8C8</accession>
<proteinExistence type="predicted"/>
<gene>
    <name evidence="1" type="ORF">HMPREF0650_0527</name>
</gene>
<keyword evidence="2" id="KW-1185">Reference proteome</keyword>
<evidence type="ECO:0000313" key="2">
    <source>
        <dbReference type="Proteomes" id="UP000005283"/>
    </source>
</evidence>
<name>D1W8C8_9BACT</name>
<dbReference type="Proteomes" id="UP000005283">
    <property type="component" value="Unassembled WGS sequence"/>
</dbReference>
<sequence length="69" mass="8125">MNFILINYLSSPWALLISASLRKPFCCPNLLSFRIVVSLRRHYCKCLINKEHNTSQKYAINFNYDLITN</sequence>
<dbReference type="EMBL" id="ADEG01000094">
    <property type="protein sequence ID" value="EFA91233.1"/>
    <property type="molecule type" value="Genomic_DNA"/>
</dbReference>